<gene>
    <name evidence="1" type="ORF">JBS370_LOCUS39882</name>
</gene>
<sequence>VTVTRLQTKNIIMIEATVG</sequence>
<evidence type="ECO:0000313" key="1">
    <source>
        <dbReference type="EMBL" id="CAF4284983.1"/>
    </source>
</evidence>
<dbReference type="AlphaFoldDB" id="A0A820GU59"/>
<accession>A0A820GU59</accession>
<dbReference type="Proteomes" id="UP000663836">
    <property type="component" value="Unassembled WGS sequence"/>
</dbReference>
<protein>
    <submittedName>
        <fullName evidence="1">Uncharacterized protein</fullName>
    </submittedName>
</protein>
<proteinExistence type="predicted"/>
<comment type="caution">
    <text evidence="1">The sequence shown here is derived from an EMBL/GenBank/DDBJ whole genome shotgun (WGS) entry which is preliminary data.</text>
</comment>
<evidence type="ECO:0000313" key="2">
    <source>
        <dbReference type="Proteomes" id="UP000663836"/>
    </source>
</evidence>
<feature type="non-terminal residue" evidence="1">
    <location>
        <position position="1"/>
    </location>
</feature>
<name>A0A820GU59_9BILA</name>
<dbReference type="EMBL" id="CAJOBD010031173">
    <property type="protein sequence ID" value="CAF4284983.1"/>
    <property type="molecule type" value="Genomic_DNA"/>
</dbReference>
<reference evidence="1" key="1">
    <citation type="submission" date="2021-02" db="EMBL/GenBank/DDBJ databases">
        <authorList>
            <person name="Nowell W R."/>
        </authorList>
    </citation>
    <scope>NUCLEOTIDE SEQUENCE</scope>
</reference>
<organism evidence="1 2">
    <name type="scientific">Rotaria sordida</name>
    <dbReference type="NCBI Taxonomy" id="392033"/>
    <lineage>
        <taxon>Eukaryota</taxon>
        <taxon>Metazoa</taxon>
        <taxon>Spiralia</taxon>
        <taxon>Gnathifera</taxon>
        <taxon>Rotifera</taxon>
        <taxon>Eurotatoria</taxon>
        <taxon>Bdelloidea</taxon>
        <taxon>Philodinida</taxon>
        <taxon>Philodinidae</taxon>
        <taxon>Rotaria</taxon>
    </lineage>
</organism>